<evidence type="ECO:0008006" key="4">
    <source>
        <dbReference type="Google" id="ProtNLM"/>
    </source>
</evidence>
<evidence type="ECO:0000313" key="3">
    <source>
        <dbReference type="Proteomes" id="UP000265566"/>
    </source>
</evidence>
<dbReference type="AlphaFoldDB" id="A0A396J680"/>
<accession>A0A396J680</accession>
<dbReference type="EMBL" id="PSQE01000002">
    <property type="protein sequence ID" value="RHN73679.1"/>
    <property type="molecule type" value="Genomic_DNA"/>
</dbReference>
<comment type="caution">
    <text evidence="2">The sequence shown here is derived from an EMBL/GenBank/DDBJ whole genome shotgun (WGS) entry which is preliminary data.</text>
</comment>
<name>A0A396J680_MEDTR</name>
<dbReference type="Gramene" id="rna9525">
    <property type="protein sequence ID" value="RHN73679.1"/>
    <property type="gene ID" value="gene9525"/>
</dbReference>
<evidence type="ECO:0000313" key="2">
    <source>
        <dbReference type="EMBL" id="RHN73679.1"/>
    </source>
</evidence>
<keyword evidence="1" id="KW-0812">Transmembrane</keyword>
<feature type="transmembrane region" description="Helical" evidence="1">
    <location>
        <begin position="15"/>
        <end position="33"/>
    </location>
</feature>
<proteinExistence type="predicted"/>
<organism evidence="2 3">
    <name type="scientific">Medicago truncatula</name>
    <name type="common">Barrel medic</name>
    <name type="synonym">Medicago tribuloides</name>
    <dbReference type="NCBI Taxonomy" id="3880"/>
    <lineage>
        <taxon>Eukaryota</taxon>
        <taxon>Viridiplantae</taxon>
        <taxon>Streptophyta</taxon>
        <taxon>Embryophyta</taxon>
        <taxon>Tracheophyta</taxon>
        <taxon>Spermatophyta</taxon>
        <taxon>Magnoliopsida</taxon>
        <taxon>eudicotyledons</taxon>
        <taxon>Gunneridae</taxon>
        <taxon>Pentapetalae</taxon>
        <taxon>rosids</taxon>
        <taxon>fabids</taxon>
        <taxon>Fabales</taxon>
        <taxon>Fabaceae</taxon>
        <taxon>Papilionoideae</taxon>
        <taxon>50 kb inversion clade</taxon>
        <taxon>NPAAA clade</taxon>
        <taxon>Hologalegina</taxon>
        <taxon>IRL clade</taxon>
        <taxon>Trifolieae</taxon>
        <taxon>Medicago</taxon>
    </lineage>
</organism>
<reference evidence="3" key="1">
    <citation type="journal article" date="2018" name="Nat. Plants">
        <title>Whole-genome landscape of Medicago truncatula symbiotic genes.</title>
        <authorList>
            <person name="Pecrix Y."/>
            <person name="Staton S.E."/>
            <person name="Sallet E."/>
            <person name="Lelandais-Briere C."/>
            <person name="Moreau S."/>
            <person name="Carrere S."/>
            <person name="Blein T."/>
            <person name="Jardinaud M.F."/>
            <person name="Latrasse D."/>
            <person name="Zouine M."/>
            <person name="Zahm M."/>
            <person name="Kreplak J."/>
            <person name="Mayjonade B."/>
            <person name="Satge C."/>
            <person name="Perez M."/>
            <person name="Cauet S."/>
            <person name="Marande W."/>
            <person name="Chantry-Darmon C."/>
            <person name="Lopez-Roques C."/>
            <person name="Bouchez O."/>
            <person name="Berard A."/>
            <person name="Debelle F."/>
            <person name="Munos S."/>
            <person name="Bendahmane A."/>
            <person name="Berges H."/>
            <person name="Niebel A."/>
            <person name="Buitink J."/>
            <person name="Frugier F."/>
            <person name="Benhamed M."/>
            <person name="Crespi M."/>
            <person name="Gouzy J."/>
            <person name="Gamas P."/>
        </authorList>
    </citation>
    <scope>NUCLEOTIDE SEQUENCE [LARGE SCALE GENOMIC DNA]</scope>
    <source>
        <strain evidence="3">cv. Jemalong A17</strain>
    </source>
</reference>
<dbReference type="Proteomes" id="UP000265566">
    <property type="component" value="Chromosome 2"/>
</dbReference>
<protein>
    <recommendedName>
        <fullName evidence="4">Transmembrane protein</fullName>
    </recommendedName>
</protein>
<keyword evidence="1" id="KW-0472">Membrane</keyword>
<gene>
    <name evidence="2" type="ORF">MtrunA17_Chr2g0301121</name>
</gene>
<evidence type="ECO:0000256" key="1">
    <source>
        <dbReference type="SAM" id="Phobius"/>
    </source>
</evidence>
<keyword evidence="1" id="KW-1133">Transmembrane helix</keyword>
<sequence>MKYGGPIAFDSRSGVSSLVQVWFWAFVVFLWWIRGCTVVKAE</sequence>